<keyword evidence="7" id="KW-1185">Reference proteome</keyword>
<evidence type="ECO:0000313" key="7">
    <source>
        <dbReference type="Proteomes" id="UP000280759"/>
    </source>
</evidence>
<reference evidence="6 7" key="1">
    <citation type="submission" date="2018-10" db="EMBL/GenBank/DDBJ databases">
        <authorList>
            <consortium name="Molecular Microbiology and Infection Unit (UMMI)"/>
            <person name="Machado M."/>
        </authorList>
    </citation>
    <scope>NUCLEOTIDE SEQUENCE [LARGE SCALE GENOMIC DNA]</scope>
    <source>
        <strain evidence="6">FMV2238.02</strain>
    </source>
</reference>
<feature type="transmembrane region" description="Helical" evidence="5">
    <location>
        <begin position="265"/>
        <end position="282"/>
    </location>
</feature>
<evidence type="ECO:0000256" key="4">
    <source>
        <dbReference type="ARBA" id="ARBA00023136"/>
    </source>
</evidence>
<feature type="transmembrane region" description="Helical" evidence="5">
    <location>
        <begin position="6"/>
        <end position="23"/>
    </location>
</feature>
<sequence length="285" mass="30280">MSIKNILLILVIAVNAYFAYILVKDLLSHKKETMAEAAPTAVMPFSSAIIFFLSTIGISDFAISTSLYPKLNWTSVKKLPGTLNAQCTIPVAVMALAYIQSIQVGILTLAVCIICQVIGSYFGAKFAIKLPAEKIKYYIGIGMIIAAIIIVGGLLGMLPKGGNATELTGLKLVVAGILLFIFGALNNIGIGSYALTMVTVYLLGMSPAVSFPIMMGAATFSVPVGSVQFVKSGEYSRKITLFTSTFGVLGVLAAVYFVTSLNIDALKWVVAAILIYSSYGMLKKV</sequence>
<comment type="similarity">
    <text evidence="5">Belongs to the 4-toluene sulfonate uptake permease (TSUP) (TC 2.A.102) family.</text>
</comment>
<proteinExistence type="inferred from homology"/>
<feature type="transmembrane region" description="Helical" evidence="5">
    <location>
        <begin position="239"/>
        <end position="259"/>
    </location>
</feature>
<organism evidence="6 7">
    <name type="scientific">Streptococcus canis</name>
    <dbReference type="NCBI Taxonomy" id="1329"/>
    <lineage>
        <taxon>Bacteria</taxon>
        <taxon>Bacillati</taxon>
        <taxon>Bacillota</taxon>
        <taxon>Bacilli</taxon>
        <taxon>Lactobacillales</taxon>
        <taxon>Streptococcaceae</taxon>
        <taxon>Streptococcus</taxon>
    </lineage>
</organism>
<keyword evidence="3 5" id="KW-1133">Transmembrane helix</keyword>
<dbReference type="InterPro" id="IPR002781">
    <property type="entry name" value="TM_pro_TauE-like"/>
</dbReference>
<accession>A0A3P5XQ62</accession>
<evidence type="ECO:0000256" key="3">
    <source>
        <dbReference type="ARBA" id="ARBA00022989"/>
    </source>
</evidence>
<dbReference type="GO" id="GO:0005886">
    <property type="term" value="C:plasma membrane"/>
    <property type="evidence" value="ECO:0007669"/>
    <property type="project" value="UniProtKB-SubCell"/>
</dbReference>
<dbReference type="AlphaFoldDB" id="A0A3P5XQ62"/>
<evidence type="ECO:0000256" key="1">
    <source>
        <dbReference type="ARBA" id="ARBA00004141"/>
    </source>
</evidence>
<protein>
    <recommendedName>
        <fullName evidence="5">Probable membrane transporter protein</fullName>
    </recommendedName>
</protein>
<keyword evidence="2 5" id="KW-0812">Transmembrane</keyword>
<dbReference type="PANTHER" id="PTHR43483">
    <property type="entry name" value="MEMBRANE TRANSPORTER PROTEIN HI_0806-RELATED"/>
    <property type="match status" value="1"/>
</dbReference>
<feature type="transmembrane region" description="Helical" evidence="5">
    <location>
        <begin position="44"/>
        <end position="63"/>
    </location>
</feature>
<keyword evidence="5" id="KW-1003">Cell membrane</keyword>
<dbReference type="RefSeq" id="WP_125074440.1">
    <property type="nucleotide sequence ID" value="NZ_JAGQEU010000075.1"/>
</dbReference>
<gene>
    <name evidence="6" type="ORF">FMV2238Y02_13610</name>
</gene>
<evidence type="ECO:0000313" key="6">
    <source>
        <dbReference type="EMBL" id="VDC42888.1"/>
    </source>
</evidence>
<name>A0A3P5XQ62_STRCB</name>
<feature type="transmembrane region" description="Helical" evidence="5">
    <location>
        <begin position="135"/>
        <end position="158"/>
    </location>
</feature>
<evidence type="ECO:0000256" key="5">
    <source>
        <dbReference type="RuleBase" id="RU363041"/>
    </source>
</evidence>
<evidence type="ECO:0000256" key="2">
    <source>
        <dbReference type="ARBA" id="ARBA00022692"/>
    </source>
</evidence>
<dbReference type="Pfam" id="PF01925">
    <property type="entry name" value="TauE"/>
    <property type="match status" value="1"/>
</dbReference>
<feature type="transmembrane region" description="Helical" evidence="5">
    <location>
        <begin position="170"/>
        <end position="203"/>
    </location>
</feature>
<feature type="transmembrane region" description="Helical" evidence="5">
    <location>
        <begin position="106"/>
        <end position="123"/>
    </location>
</feature>
<dbReference type="Proteomes" id="UP000280759">
    <property type="component" value="Unassembled WGS sequence"/>
</dbReference>
<feature type="transmembrane region" description="Helical" evidence="5">
    <location>
        <begin position="209"/>
        <end position="227"/>
    </location>
</feature>
<dbReference type="EMBL" id="UXEP01000018">
    <property type="protein sequence ID" value="VDC42888.1"/>
    <property type="molecule type" value="Genomic_DNA"/>
</dbReference>
<dbReference type="PANTHER" id="PTHR43483:SF3">
    <property type="entry name" value="MEMBRANE TRANSPORTER PROTEIN HI_0806-RELATED"/>
    <property type="match status" value="1"/>
</dbReference>
<keyword evidence="4 5" id="KW-0472">Membrane</keyword>
<comment type="subcellular location">
    <subcellularLocation>
        <location evidence="5">Cell membrane</location>
        <topology evidence="5">Multi-pass membrane protein</topology>
    </subcellularLocation>
    <subcellularLocation>
        <location evidence="1">Membrane</location>
        <topology evidence="1">Multi-pass membrane protein</topology>
    </subcellularLocation>
</comment>